<evidence type="ECO:0000256" key="1">
    <source>
        <dbReference type="SAM" id="MobiDB-lite"/>
    </source>
</evidence>
<reference evidence="2 3" key="1">
    <citation type="journal article" date="2013" name="Curr. Biol.">
        <title>The Genome of the Foraminiferan Reticulomyxa filosa.</title>
        <authorList>
            <person name="Glockner G."/>
            <person name="Hulsmann N."/>
            <person name="Schleicher M."/>
            <person name="Noegel A.A."/>
            <person name="Eichinger L."/>
            <person name="Gallinger C."/>
            <person name="Pawlowski J."/>
            <person name="Sierra R."/>
            <person name="Euteneuer U."/>
            <person name="Pillet L."/>
            <person name="Moustafa A."/>
            <person name="Platzer M."/>
            <person name="Groth M."/>
            <person name="Szafranski K."/>
            <person name="Schliwa M."/>
        </authorList>
    </citation>
    <scope>NUCLEOTIDE SEQUENCE [LARGE SCALE GENOMIC DNA]</scope>
</reference>
<feature type="region of interest" description="Disordered" evidence="1">
    <location>
        <begin position="140"/>
        <end position="164"/>
    </location>
</feature>
<dbReference type="Proteomes" id="UP000023152">
    <property type="component" value="Unassembled WGS sequence"/>
</dbReference>
<dbReference type="AlphaFoldDB" id="X6NFN8"/>
<keyword evidence="3" id="KW-1185">Reference proteome</keyword>
<proteinExistence type="predicted"/>
<evidence type="ECO:0000313" key="3">
    <source>
        <dbReference type="Proteomes" id="UP000023152"/>
    </source>
</evidence>
<name>X6NFN8_RETFI</name>
<comment type="caution">
    <text evidence="2">The sequence shown here is derived from an EMBL/GenBank/DDBJ whole genome shotgun (WGS) entry which is preliminary data.</text>
</comment>
<protein>
    <submittedName>
        <fullName evidence="2">Uncharacterized protein</fullName>
    </submittedName>
</protein>
<dbReference type="EMBL" id="ASPP01009139">
    <property type="protein sequence ID" value="ETO24564.1"/>
    <property type="molecule type" value="Genomic_DNA"/>
</dbReference>
<evidence type="ECO:0000313" key="2">
    <source>
        <dbReference type="EMBL" id="ETO24564.1"/>
    </source>
</evidence>
<accession>X6NFN8</accession>
<sequence length="260" mass="29633">MESYGTNMTKAFSNGDDEVDEDGPLVILQHILETMNKVSKNEMDEECIQKDILQLLKIVSYQFTNHALPSEEQKTIHFREPHLLSATKLDVSDQSAIMNELGGVYGPLLHAVLPNVKGPKGKKSKEHNLPVLQRGLSVNDALRMSSDREKRQRNKNSNKEDEELIQPPINKVPTLQRRYSATDTQENEGICFELKWLSSVGMSYNTGHDHASDDDDHYEQQLLSQQQFYADDECTFEVEKFQSICNSLTYPFEPRPNSDA</sequence>
<organism evidence="2 3">
    <name type="scientific">Reticulomyxa filosa</name>
    <dbReference type="NCBI Taxonomy" id="46433"/>
    <lineage>
        <taxon>Eukaryota</taxon>
        <taxon>Sar</taxon>
        <taxon>Rhizaria</taxon>
        <taxon>Retaria</taxon>
        <taxon>Foraminifera</taxon>
        <taxon>Monothalamids</taxon>
        <taxon>Reticulomyxidae</taxon>
        <taxon>Reticulomyxa</taxon>
    </lineage>
</organism>
<gene>
    <name evidence="2" type="ORF">RFI_12593</name>
</gene>
<feature type="non-terminal residue" evidence="2">
    <location>
        <position position="260"/>
    </location>
</feature>